<evidence type="ECO:0000313" key="10">
    <source>
        <dbReference type="Proteomes" id="UP000697330"/>
    </source>
</evidence>
<evidence type="ECO:0000259" key="7">
    <source>
        <dbReference type="Pfam" id="PF07005"/>
    </source>
</evidence>
<dbReference type="InterPro" id="IPR037051">
    <property type="entry name" value="4-carb_acid_sugar_kinase_N_sf"/>
</dbReference>
<dbReference type="AlphaFoldDB" id="A0A921GGP5"/>
<accession>A0A921GGP5</accession>
<dbReference type="Pfam" id="PF07005">
    <property type="entry name" value="SBD_N"/>
    <property type="match status" value="1"/>
</dbReference>
<keyword evidence="2" id="KW-0808">Transferase</keyword>
<dbReference type="SUPFAM" id="SSF142764">
    <property type="entry name" value="YgbK-like"/>
    <property type="match status" value="1"/>
</dbReference>
<feature type="domain" description="Four-carbon acid sugar kinase nucleotide binding" evidence="8">
    <location>
        <begin position="237"/>
        <end position="398"/>
    </location>
</feature>
<reference evidence="9" key="1">
    <citation type="journal article" date="2021" name="PeerJ">
        <title>Extensive microbial diversity within the chicken gut microbiome revealed by metagenomics and culture.</title>
        <authorList>
            <person name="Gilroy R."/>
            <person name="Ravi A."/>
            <person name="Getino M."/>
            <person name="Pursley I."/>
            <person name="Horton D.L."/>
            <person name="Alikhan N.F."/>
            <person name="Baker D."/>
            <person name="Gharbi K."/>
            <person name="Hall N."/>
            <person name="Watson M."/>
            <person name="Adriaenssens E.M."/>
            <person name="Foster-Nyarko E."/>
            <person name="Jarju S."/>
            <person name="Secka A."/>
            <person name="Antonio M."/>
            <person name="Oren A."/>
            <person name="Chaudhuri R.R."/>
            <person name="La Ragione R."/>
            <person name="Hildebrand F."/>
            <person name="Pallen M.J."/>
        </authorList>
    </citation>
    <scope>NUCLEOTIDE SEQUENCE</scope>
    <source>
        <strain evidence="9">CHK124-7917</strain>
    </source>
</reference>
<keyword evidence="6" id="KW-0119">Carbohydrate metabolism</keyword>
<dbReference type="RefSeq" id="WP_274959552.1">
    <property type="nucleotide sequence ID" value="NZ_DYWQ01000137.1"/>
</dbReference>
<dbReference type="InterPro" id="IPR010737">
    <property type="entry name" value="4-carb_acid_sugar_kinase_N"/>
</dbReference>
<evidence type="ECO:0000256" key="1">
    <source>
        <dbReference type="ARBA" id="ARBA00005715"/>
    </source>
</evidence>
<reference evidence="9" key="2">
    <citation type="submission" date="2021-09" db="EMBL/GenBank/DDBJ databases">
        <authorList>
            <person name="Gilroy R."/>
        </authorList>
    </citation>
    <scope>NUCLEOTIDE SEQUENCE</scope>
    <source>
        <strain evidence="9">CHK124-7917</strain>
    </source>
</reference>
<sequence length="415" mass="43446">MTRVMLIADDMTGALDAGACLLPADVIVATSPKGAEPLLAEVQPAVLCVNAETRHLDASPAAERVASLVRRARREGVRCVVKKTDSALRGNIGAELAAAWRASGYERLHFIPALPEMGRVTRGGVHYVDGVPVSEGRFGKDPFEPVACSNVSRLIGLQTDVPVTAVSEGEPVPGEARGIVVYDATSLDRMLARVRELEEGGELGVIAGCSGVMRALARVLDLRPRLERGLPSSGNLLVVCGSVNGTSRGQCAYAASRGAAVLPIAEREKCDDSWLESDSGRDFVSRTARSWATAPLTVIDGSGLEDLTRLVPDGAEVRQVVADHIGALLVRICESGAGGRVLVTGGDILASFLAQAHADRLRPLGQPVPGIVCFELEMAGGEVTVASKSGGFGSRSLFVDMAGLPKEEAKECAHA</sequence>
<dbReference type="GO" id="GO:0005524">
    <property type="term" value="F:ATP binding"/>
    <property type="evidence" value="ECO:0007669"/>
    <property type="project" value="UniProtKB-KW"/>
</dbReference>
<dbReference type="GO" id="GO:0016301">
    <property type="term" value="F:kinase activity"/>
    <property type="evidence" value="ECO:0007669"/>
    <property type="project" value="UniProtKB-KW"/>
</dbReference>
<keyword evidence="3" id="KW-0547">Nucleotide-binding</keyword>
<protein>
    <recommendedName>
        <fullName evidence="11">Four-carbon acid sugar kinase family protein</fullName>
    </recommendedName>
</protein>
<feature type="domain" description="Four-carbon acid sugar kinase N-terminal" evidence="7">
    <location>
        <begin position="5"/>
        <end position="216"/>
    </location>
</feature>
<keyword evidence="4" id="KW-0418">Kinase</keyword>
<proteinExistence type="inferred from homology"/>
<evidence type="ECO:0000256" key="4">
    <source>
        <dbReference type="ARBA" id="ARBA00022777"/>
    </source>
</evidence>
<evidence type="ECO:0008006" key="11">
    <source>
        <dbReference type="Google" id="ProtNLM"/>
    </source>
</evidence>
<dbReference type="Gene3D" id="3.40.980.20">
    <property type="entry name" value="Four-carbon acid sugar kinase, nucleotide binding domain"/>
    <property type="match status" value="1"/>
</dbReference>
<evidence type="ECO:0000313" key="9">
    <source>
        <dbReference type="EMBL" id="HJF45890.1"/>
    </source>
</evidence>
<name>A0A921GGP5_9ACTN</name>
<dbReference type="InterPro" id="IPR042213">
    <property type="entry name" value="NBD_C_sf"/>
</dbReference>
<gene>
    <name evidence="9" type="ORF">K8U72_08945</name>
</gene>
<evidence type="ECO:0000256" key="3">
    <source>
        <dbReference type="ARBA" id="ARBA00022741"/>
    </source>
</evidence>
<comment type="caution">
    <text evidence="9">The sequence shown here is derived from an EMBL/GenBank/DDBJ whole genome shotgun (WGS) entry which is preliminary data.</text>
</comment>
<comment type="similarity">
    <text evidence="1">Belongs to the four-carbon acid sugar kinase family.</text>
</comment>
<evidence type="ECO:0000256" key="2">
    <source>
        <dbReference type="ARBA" id="ARBA00022679"/>
    </source>
</evidence>
<keyword evidence="5" id="KW-0067">ATP-binding</keyword>
<evidence type="ECO:0000259" key="8">
    <source>
        <dbReference type="Pfam" id="PF17042"/>
    </source>
</evidence>
<evidence type="ECO:0000256" key="6">
    <source>
        <dbReference type="ARBA" id="ARBA00023277"/>
    </source>
</evidence>
<organism evidence="9 10">
    <name type="scientific">Thermophilibacter provencensis</name>
    <dbReference type="NCBI Taxonomy" id="1852386"/>
    <lineage>
        <taxon>Bacteria</taxon>
        <taxon>Bacillati</taxon>
        <taxon>Actinomycetota</taxon>
        <taxon>Coriobacteriia</taxon>
        <taxon>Coriobacteriales</taxon>
        <taxon>Atopobiaceae</taxon>
        <taxon>Thermophilibacter</taxon>
    </lineage>
</organism>
<evidence type="ECO:0000256" key="5">
    <source>
        <dbReference type="ARBA" id="ARBA00022840"/>
    </source>
</evidence>
<dbReference type="Pfam" id="PF17042">
    <property type="entry name" value="NBD_C"/>
    <property type="match status" value="1"/>
</dbReference>
<dbReference type="InterPro" id="IPR031475">
    <property type="entry name" value="NBD_C"/>
</dbReference>
<dbReference type="EMBL" id="DYWQ01000137">
    <property type="protein sequence ID" value="HJF45890.1"/>
    <property type="molecule type" value="Genomic_DNA"/>
</dbReference>
<dbReference type="Proteomes" id="UP000697330">
    <property type="component" value="Unassembled WGS sequence"/>
</dbReference>
<dbReference type="Gene3D" id="3.40.50.10840">
    <property type="entry name" value="Putative sugar-binding, N-terminal domain"/>
    <property type="match status" value="1"/>
</dbReference>